<evidence type="ECO:0000313" key="2">
    <source>
        <dbReference type="EMBL" id="CAE8653347.1"/>
    </source>
</evidence>
<dbReference type="Proteomes" id="UP000626109">
    <property type="component" value="Unassembled WGS sequence"/>
</dbReference>
<name>A0A813ILN5_POLGL</name>
<evidence type="ECO:0008006" key="4">
    <source>
        <dbReference type="Google" id="ProtNLM"/>
    </source>
</evidence>
<evidence type="ECO:0000256" key="1">
    <source>
        <dbReference type="SAM" id="SignalP"/>
    </source>
</evidence>
<evidence type="ECO:0000313" key="3">
    <source>
        <dbReference type="Proteomes" id="UP000626109"/>
    </source>
</evidence>
<organism evidence="2 3">
    <name type="scientific">Polarella glacialis</name>
    <name type="common">Dinoflagellate</name>
    <dbReference type="NCBI Taxonomy" id="89957"/>
    <lineage>
        <taxon>Eukaryota</taxon>
        <taxon>Sar</taxon>
        <taxon>Alveolata</taxon>
        <taxon>Dinophyceae</taxon>
        <taxon>Suessiales</taxon>
        <taxon>Suessiaceae</taxon>
        <taxon>Polarella</taxon>
    </lineage>
</organism>
<proteinExistence type="predicted"/>
<reference evidence="2" key="1">
    <citation type="submission" date="2021-02" db="EMBL/GenBank/DDBJ databases">
        <authorList>
            <person name="Dougan E. K."/>
            <person name="Rhodes N."/>
            <person name="Thang M."/>
            <person name="Chan C."/>
        </authorList>
    </citation>
    <scope>NUCLEOTIDE SEQUENCE</scope>
</reference>
<dbReference type="EMBL" id="CAJNNW010011617">
    <property type="protein sequence ID" value="CAE8653347.1"/>
    <property type="molecule type" value="Genomic_DNA"/>
</dbReference>
<feature type="chain" id="PRO_5032394247" description="PDZ domain-containing protein" evidence="1">
    <location>
        <begin position="21"/>
        <end position="203"/>
    </location>
</feature>
<dbReference type="AlphaFoldDB" id="A0A813ILN5"/>
<gene>
    <name evidence="2" type="ORF">PGLA2088_LOCUS10336</name>
</gene>
<comment type="caution">
    <text evidence="2">The sequence shown here is derived from an EMBL/GenBank/DDBJ whole genome shotgun (WGS) entry which is preliminary data.</text>
</comment>
<protein>
    <recommendedName>
        <fullName evidence="4">PDZ domain-containing protein</fullName>
    </recommendedName>
</protein>
<feature type="signal peptide" evidence="1">
    <location>
        <begin position="1"/>
        <end position="20"/>
    </location>
</feature>
<accession>A0A813ILN5</accession>
<sequence length="203" mass="21573">MTGATRRPLLSLVLVAGVLCLLPSIGFVGSPAAQLRADSRVVARVGAEYTERQSPRDADIPFDAAAATGATVDVSFKKRPFGILRYTPGNGDKGAMVQEVIGKSRYPGDPQGQGFAAGVKGGWVVKTINGQDVQTEDFNTVMDLLDDEVADPRFSKSVALALEKQGGRKAQPAEAPMAITYATIPGYEWKGEVLGADWEPAHR</sequence>
<keyword evidence="1" id="KW-0732">Signal</keyword>